<name>A0ABU2SKW6_9ACTN</name>
<dbReference type="PRINTS" id="PR01438">
    <property type="entry name" value="UNVRSLSTRESS"/>
</dbReference>
<protein>
    <submittedName>
        <fullName evidence="3">Universal stress protein</fullName>
    </submittedName>
</protein>
<organism evidence="3 4">
    <name type="scientific">Streptomyces hesseae</name>
    <dbReference type="NCBI Taxonomy" id="3075519"/>
    <lineage>
        <taxon>Bacteria</taxon>
        <taxon>Bacillati</taxon>
        <taxon>Actinomycetota</taxon>
        <taxon>Actinomycetes</taxon>
        <taxon>Kitasatosporales</taxon>
        <taxon>Streptomycetaceae</taxon>
        <taxon>Streptomyces</taxon>
    </lineage>
</organism>
<accession>A0ABU2SKW6</accession>
<feature type="domain" description="UspA" evidence="2">
    <location>
        <begin position="155"/>
        <end position="281"/>
    </location>
</feature>
<dbReference type="Pfam" id="PF00582">
    <property type="entry name" value="Usp"/>
    <property type="match status" value="2"/>
</dbReference>
<dbReference type="InterPro" id="IPR006016">
    <property type="entry name" value="UspA"/>
</dbReference>
<evidence type="ECO:0000259" key="2">
    <source>
        <dbReference type="Pfam" id="PF00582"/>
    </source>
</evidence>
<dbReference type="PANTHER" id="PTHR46268">
    <property type="entry name" value="STRESS RESPONSE PROTEIN NHAX"/>
    <property type="match status" value="1"/>
</dbReference>
<evidence type="ECO:0000313" key="3">
    <source>
        <dbReference type="EMBL" id="MDT0449542.1"/>
    </source>
</evidence>
<proteinExistence type="inferred from homology"/>
<dbReference type="PANTHER" id="PTHR46268:SF6">
    <property type="entry name" value="UNIVERSAL STRESS PROTEIN UP12"/>
    <property type="match status" value="1"/>
</dbReference>
<dbReference type="Proteomes" id="UP001180531">
    <property type="component" value="Unassembled WGS sequence"/>
</dbReference>
<dbReference type="InterPro" id="IPR006015">
    <property type="entry name" value="Universal_stress_UspA"/>
</dbReference>
<feature type="domain" description="UspA" evidence="2">
    <location>
        <begin position="10"/>
        <end position="141"/>
    </location>
</feature>
<dbReference type="RefSeq" id="WP_311609929.1">
    <property type="nucleotide sequence ID" value="NZ_JAVRFI010000005.1"/>
</dbReference>
<dbReference type="SUPFAM" id="SSF52402">
    <property type="entry name" value="Adenine nucleotide alpha hydrolases-like"/>
    <property type="match status" value="2"/>
</dbReference>
<dbReference type="InterPro" id="IPR014729">
    <property type="entry name" value="Rossmann-like_a/b/a_fold"/>
</dbReference>
<evidence type="ECO:0000256" key="1">
    <source>
        <dbReference type="ARBA" id="ARBA00008791"/>
    </source>
</evidence>
<dbReference type="Gene3D" id="3.40.50.620">
    <property type="entry name" value="HUPs"/>
    <property type="match status" value="2"/>
</dbReference>
<evidence type="ECO:0000313" key="4">
    <source>
        <dbReference type="Proteomes" id="UP001180531"/>
    </source>
</evidence>
<keyword evidence="4" id="KW-1185">Reference proteome</keyword>
<reference evidence="3" key="1">
    <citation type="submission" date="2024-05" db="EMBL/GenBank/DDBJ databases">
        <title>30 novel species of actinomycetes from the DSMZ collection.</title>
        <authorList>
            <person name="Nouioui I."/>
        </authorList>
    </citation>
    <scope>NUCLEOTIDE SEQUENCE</scope>
    <source>
        <strain evidence="3">DSM 40473</strain>
    </source>
</reference>
<gene>
    <name evidence="3" type="ORF">RM609_10740</name>
</gene>
<comment type="similarity">
    <text evidence="1">Belongs to the universal stress protein A family.</text>
</comment>
<dbReference type="EMBL" id="JAVRFI010000005">
    <property type="protein sequence ID" value="MDT0449542.1"/>
    <property type="molecule type" value="Genomic_DNA"/>
</dbReference>
<comment type="caution">
    <text evidence="3">The sequence shown here is derived from an EMBL/GenBank/DDBJ whole genome shotgun (WGS) entry which is preliminary data.</text>
</comment>
<sequence>MEVITVARLVAVGVNGSEESLAAAAWAAHEAVMRGAPLHIVHALEWRTSNLQFSPGVSAQREWEEGRIERALQELAAAHPGLRVDLAEVSELPAKALLEAAGESQLLVLGSRGLGGFEGWLLGSVSLTVIAHATVPVALIRAGAEPPVRGRGGPVVVGIGRGGSYGPLLDFAFQAAAAGKSVLRVVHIRQREGAADAEIGEEPSGSVLVSLLAPWRQQWPGVAMDEWVTAGPAAQRLIEAARDAGLLVVGRRVHRPALGVRIGPVTHAAVHHVRCPVAVVPHS</sequence>